<gene>
    <name evidence="1" type="ORF">FA95DRAFT_1376095</name>
</gene>
<reference evidence="1" key="2">
    <citation type="journal article" date="2022" name="New Phytol.">
        <title>Evolutionary transition to the ectomycorrhizal habit in the genomes of a hyperdiverse lineage of mushroom-forming fungi.</title>
        <authorList>
            <person name="Looney B."/>
            <person name="Miyauchi S."/>
            <person name="Morin E."/>
            <person name="Drula E."/>
            <person name="Courty P.E."/>
            <person name="Kohler A."/>
            <person name="Kuo A."/>
            <person name="LaButti K."/>
            <person name="Pangilinan J."/>
            <person name="Lipzen A."/>
            <person name="Riley R."/>
            <person name="Andreopoulos W."/>
            <person name="He G."/>
            <person name="Johnson J."/>
            <person name="Nolan M."/>
            <person name="Tritt A."/>
            <person name="Barry K.W."/>
            <person name="Grigoriev I.V."/>
            <person name="Nagy L.G."/>
            <person name="Hibbett D."/>
            <person name="Henrissat B."/>
            <person name="Matheny P.B."/>
            <person name="Labbe J."/>
            <person name="Martin F.M."/>
        </authorList>
    </citation>
    <scope>NUCLEOTIDE SEQUENCE</scope>
    <source>
        <strain evidence="1">FP105234-sp</strain>
    </source>
</reference>
<comment type="caution">
    <text evidence="1">The sequence shown here is derived from an EMBL/GenBank/DDBJ whole genome shotgun (WGS) entry which is preliminary data.</text>
</comment>
<keyword evidence="2" id="KW-1185">Reference proteome</keyword>
<reference evidence="1" key="1">
    <citation type="submission" date="2021-02" db="EMBL/GenBank/DDBJ databases">
        <authorList>
            <consortium name="DOE Joint Genome Institute"/>
            <person name="Ahrendt S."/>
            <person name="Looney B.P."/>
            <person name="Miyauchi S."/>
            <person name="Morin E."/>
            <person name="Drula E."/>
            <person name="Courty P.E."/>
            <person name="Chicoki N."/>
            <person name="Fauchery L."/>
            <person name="Kohler A."/>
            <person name="Kuo A."/>
            <person name="Labutti K."/>
            <person name="Pangilinan J."/>
            <person name="Lipzen A."/>
            <person name="Riley R."/>
            <person name="Andreopoulos W."/>
            <person name="He G."/>
            <person name="Johnson J."/>
            <person name="Barry K.W."/>
            <person name="Grigoriev I.V."/>
            <person name="Nagy L."/>
            <person name="Hibbett D."/>
            <person name="Henrissat B."/>
            <person name="Matheny P.B."/>
            <person name="Labbe J."/>
            <person name="Martin F."/>
        </authorList>
    </citation>
    <scope>NUCLEOTIDE SEQUENCE</scope>
    <source>
        <strain evidence="1">FP105234-sp</strain>
    </source>
</reference>
<evidence type="ECO:0000313" key="1">
    <source>
        <dbReference type="EMBL" id="KAI0052248.1"/>
    </source>
</evidence>
<sequence>MNPNFPQNLSIQPSHRPQNPLLSATPSASDNSSVLPYDSDTVFSAQAQEDAITKYGIAGRVWEAAYLMLLYLNPAPAYEFSPPPFLLDYASPITAIELGAGTGIVGLALAERLAVLGRQGDGVVLTDLPEVCPLLEENSRLHGEKAAVRGAEVVVKPLAWGSQEHAEAMADGMRFGEHEGARPLTHIVCSDLVYFPELLAPLLRSLLHLTSPPFVPSQSPAASPPSTAHVYPSPEVILSYKTRSLAKETPFWSAFGLWFSYSPVLVRARGAPWARLGAADDAFVFVARRRPESMGWRVPAEDGALLGGAGARASEGHKSDDTFELLLLMGVYSD</sequence>
<dbReference type="EMBL" id="MU275846">
    <property type="protein sequence ID" value="KAI0052248.1"/>
    <property type="molecule type" value="Genomic_DNA"/>
</dbReference>
<accession>A0ACB8S7V9</accession>
<protein>
    <submittedName>
        <fullName evidence="1">Uncharacterized protein</fullName>
    </submittedName>
</protein>
<dbReference type="Proteomes" id="UP000814033">
    <property type="component" value="Unassembled WGS sequence"/>
</dbReference>
<organism evidence="1 2">
    <name type="scientific">Auriscalpium vulgare</name>
    <dbReference type="NCBI Taxonomy" id="40419"/>
    <lineage>
        <taxon>Eukaryota</taxon>
        <taxon>Fungi</taxon>
        <taxon>Dikarya</taxon>
        <taxon>Basidiomycota</taxon>
        <taxon>Agaricomycotina</taxon>
        <taxon>Agaricomycetes</taxon>
        <taxon>Russulales</taxon>
        <taxon>Auriscalpiaceae</taxon>
        <taxon>Auriscalpium</taxon>
    </lineage>
</organism>
<proteinExistence type="predicted"/>
<evidence type="ECO:0000313" key="2">
    <source>
        <dbReference type="Proteomes" id="UP000814033"/>
    </source>
</evidence>
<name>A0ACB8S7V9_9AGAM</name>